<organism evidence="4 5">
    <name type="scientific">Bacillus taeanensis</name>
    <dbReference type="NCBI Taxonomy" id="273032"/>
    <lineage>
        <taxon>Bacteria</taxon>
        <taxon>Bacillati</taxon>
        <taxon>Bacillota</taxon>
        <taxon>Bacilli</taxon>
        <taxon>Bacillales</taxon>
        <taxon>Bacillaceae</taxon>
        <taxon>Bacillus</taxon>
    </lineage>
</organism>
<dbReference type="EMBL" id="QOCW01000034">
    <property type="protein sequence ID" value="RBW67560.1"/>
    <property type="molecule type" value="Genomic_DNA"/>
</dbReference>
<keyword evidence="5" id="KW-1185">Reference proteome</keyword>
<dbReference type="Proteomes" id="UP000253314">
    <property type="component" value="Unassembled WGS sequence"/>
</dbReference>
<proteinExistence type="predicted"/>
<dbReference type="SUPFAM" id="SSF55729">
    <property type="entry name" value="Acyl-CoA N-acyltransferases (Nat)"/>
    <property type="match status" value="1"/>
</dbReference>
<dbReference type="Pfam" id="PF00583">
    <property type="entry name" value="Acetyltransf_1"/>
    <property type="match status" value="1"/>
</dbReference>
<keyword evidence="2" id="KW-0012">Acyltransferase</keyword>
<dbReference type="InterPro" id="IPR016181">
    <property type="entry name" value="Acyl_CoA_acyltransferase"/>
</dbReference>
<dbReference type="RefSeq" id="WP_113808239.1">
    <property type="nucleotide sequence ID" value="NZ_QOCW01000034.1"/>
</dbReference>
<dbReference type="CDD" id="cd04301">
    <property type="entry name" value="NAT_SF"/>
    <property type="match status" value="1"/>
</dbReference>
<dbReference type="InterPro" id="IPR000182">
    <property type="entry name" value="GNAT_dom"/>
</dbReference>
<sequence>MIRLAGIEDEHLVHAVMMSAFEEYRHIDIPSSALSETASFVQELLTNNHEKALLYMNNDVPIGSARFKLNKHSIYFSRLSVCPEERGKGIAKSMLSWLEAYAQEYGKKEVCCRTRMSVPKNIKLYESVGYEICGEEVVTKPNGDTVKTVFMKKKL</sequence>
<dbReference type="OrthoDB" id="2594246at2"/>
<evidence type="ECO:0000313" key="5">
    <source>
        <dbReference type="Proteomes" id="UP000253314"/>
    </source>
</evidence>
<dbReference type="Gene3D" id="3.40.630.30">
    <property type="match status" value="1"/>
</dbReference>
<dbReference type="PANTHER" id="PTHR43877">
    <property type="entry name" value="AMINOALKYLPHOSPHONATE N-ACETYLTRANSFERASE-RELATED-RELATED"/>
    <property type="match status" value="1"/>
</dbReference>
<evidence type="ECO:0000313" key="4">
    <source>
        <dbReference type="EMBL" id="RBW67560.1"/>
    </source>
</evidence>
<feature type="domain" description="N-acetyltransferase" evidence="3">
    <location>
        <begin position="1"/>
        <end position="155"/>
    </location>
</feature>
<reference evidence="4 5" key="1">
    <citation type="submission" date="2018-07" db="EMBL/GenBank/DDBJ databases">
        <title>Lottiidibacillus patelloidae gen. nov., sp. nov., isolated from the intestinal tract of a marine limpet and the reclassification of B. taeanensis BH030017T, B. algicola KMM 3737T and B. hwajinpoensis SW-72T as genus Lottiidibacillus.</title>
        <authorList>
            <person name="Liu R."/>
            <person name="Huang Z."/>
        </authorList>
    </citation>
    <scope>NUCLEOTIDE SEQUENCE [LARGE SCALE GENOMIC DNA]</scope>
    <source>
        <strain evidence="4 5">BH030017</strain>
    </source>
</reference>
<name>A0A366XMH6_9BACI</name>
<keyword evidence="1 4" id="KW-0808">Transferase</keyword>
<gene>
    <name evidence="4" type="ORF">DS031_21580</name>
</gene>
<evidence type="ECO:0000259" key="3">
    <source>
        <dbReference type="PROSITE" id="PS51186"/>
    </source>
</evidence>
<dbReference type="InterPro" id="IPR050832">
    <property type="entry name" value="Bact_Acetyltransf"/>
</dbReference>
<protein>
    <submittedName>
        <fullName evidence="4">GNAT family N-acetyltransferase</fullName>
    </submittedName>
</protein>
<dbReference type="AlphaFoldDB" id="A0A366XMH6"/>
<dbReference type="GO" id="GO:0016747">
    <property type="term" value="F:acyltransferase activity, transferring groups other than amino-acyl groups"/>
    <property type="evidence" value="ECO:0007669"/>
    <property type="project" value="InterPro"/>
</dbReference>
<dbReference type="PROSITE" id="PS51186">
    <property type="entry name" value="GNAT"/>
    <property type="match status" value="1"/>
</dbReference>
<comment type="caution">
    <text evidence="4">The sequence shown here is derived from an EMBL/GenBank/DDBJ whole genome shotgun (WGS) entry which is preliminary data.</text>
</comment>
<evidence type="ECO:0000256" key="1">
    <source>
        <dbReference type="ARBA" id="ARBA00022679"/>
    </source>
</evidence>
<accession>A0A366XMH6</accession>
<evidence type="ECO:0000256" key="2">
    <source>
        <dbReference type="ARBA" id="ARBA00023315"/>
    </source>
</evidence>